<keyword evidence="2" id="KW-1185">Reference proteome</keyword>
<dbReference type="Proteomes" id="UP001079657">
    <property type="component" value="Unassembled WGS sequence"/>
</dbReference>
<organism evidence="1 2">
    <name type="scientific">Clostridium ganghwense</name>
    <dbReference type="NCBI Taxonomy" id="312089"/>
    <lineage>
        <taxon>Bacteria</taxon>
        <taxon>Bacillati</taxon>
        <taxon>Bacillota</taxon>
        <taxon>Clostridia</taxon>
        <taxon>Eubacteriales</taxon>
        <taxon>Clostridiaceae</taxon>
        <taxon>Clostridium</taxon>
    </lineage>
</organism>
<dbReference type="RefSeq" id="WP_268049434.1">
    <property type="nucleotide sequence ID" value="NZ_JAPQES010000002.1"/>
</dbReference>
<sequence length="211" mass="24420">MNNNEKISVLKFMDIEEHINKNLDTSQILKKLEEKNSIKVTPCLLQKFIKENFNKEWDESKKVWITALNPKSSDTHTSTSKSSNTNKKVTNEHLYYSEWLDNSQSVNNSLNQITKYLVTLLDKITQLESDMKKFEAVFNKTSSRDNPKDNQIDSDELINLISSEKKKRSITINTEMEQKLEKLVADAYGIKNNKSKIIEIAIALALYKNNK</sequence>
<evidence type="ECO:0000313" key="2">
    <source>
        <dbReference type="Proteomes" id="UP001079657"/>
    </source>
</evidence>
<reference evidence="1" key="1">
    <citation type="submission" date="2022-12" db="EMBL/GenBank/DDBJ databases">
        <authorList>
            <person name="Wang J."/>
        </authorList>
    </citation>
    <scope>NUCLEOTIDE SEQUENCE</scope>
    <source>
        <strain evidence="1">HY-42-06</strain>
    </source>
</reference>
<dbReference type="EMBL" id="JAPQES010000002">
    <property type="protein sequence ID" value="MCY6370657.1"/>
    <property type="molecule type" value="Genomic_DNA"/>
</dbReference>
<comment type="caution">
    <text evidence="1">The sequence shown here is derived from an EMBL/GenBank/DDBJ whole genome shotgun (WGS) entry which is preliminary data.</text>
</comment>
<accession>A0ABT4CNL8</accession>
<proteinExistence type="predicted"/>
<gene>
    <name evidence="1" type="ORF">OXH55_08435</name>
</gene>
<evidence type="ECO:0000313" key="1">
    <source>
        <dbReference type="EMBL" id="MCY6370657.1"/>
    </source>
</evidence>
<name>A0ABT4CNL8_9CLOT</name>
<protein>
    <submittedName>
        <fullName evidence="1">Uncharacterized protein</fullName>
    </submittedName>
</protein>